<dbReference type="EMBL" id="JASSZA010000006">
    <property type="protein sequence ID" value="KAK2108274.1"/>
    <property type="molecule type" value="Genomic_DNA"/>
</dbReference>
<protein>
    <submittedName>
        <fullName evidence="1">Uncharacterized protein</fullName>
    </submittedName>
</protein>
<keyword evidence="2" id="KW-1185">Reference proteome</keyword>
<proteinExistence type="predicted"/>
<accession>A0ABQ9VFY6</accession>
<sequence>MMKDADAKSCGREEPLCHSPLLILWASPEKLTVMPGMRHSLQLSAVTLMANDTFYSGLFIVGLRFPDEGSTIQTPRAPADREYWHPCPLALILVTLRDFRAVISGSAKAINFPALHPELLLCEGFKVPSKLLTSSRKAWA</sequence>
<organism evidence="1 2">
    <name type="scientific">Saguinus oedipus</name>
    <name type="common">Cotton-top tamarin</name>
    <name type="synonym">Oedipomidas oedipus</name>
    <dbReference type="NCBI Taxonomy" id="9490"/>
    <lineage>
        <taxon>Eukaryota</taxon>
        <taxon>Metazoa</taxon>
        <taxon>Chordata</taxon>
        <taxon>Craniata</taxon>
        <taxon>Vertebrata</taxon>
        <taxon>Euteleostomi</taxon>
        <taxon>Mammalia</taxon>
        <taxon>Eutheria</taxon>
        <taxon>Euarchontoglires</taxon>
        <taxon>Primates</taxon>
        <taxon>Haplorrhini</taxon>
        <taxon>Platyrrhini</taxon>
        <taxon>Cebidae</taxon>
        <taxon>Callitrichinae</taxon>
        <taxon>Saguinus</taxon>
    </lineage>
</organism>
<name>A0ABQ9VFY6_SAGOE</name>
<dbReference type="Proteomes" id="UP001266305">
    <property type="component" value="Unassembled WGS sequence"/>
</dbReference>
<gene>
    <name evidence="1" type="ORF">P7K49_013439</name>
</gene>
<reference evidence="1 2" key="1">
    <citation type="submission" date="2023-05" db="EMBL/GenBank/DDBJ databases">
        <title>B98-5 Cell Line De Novo Hybrid Assembly: An Optical Mapping Approach.</title>
        <authorList>
            <person name="Kananen K."/>
            <person name="Auerbach J.A."/>
            <person name="Kautto E."/>
            <person name="Blachly J.S."/>
        </authorList>
    </citation>
    <scope>NUCLEOTIDE SEQUENCE [LARGE SCALE GENOMIC DNA]</scope>
    <source>
        <strain evidence="1">B95-8</strain>
        <tissue evidence="1">Cell line</tissue>
    </source>
</reference>
<evidence type="ECO:0000313" key="2">
    <source>
        <dbReference type="Proteomes" id="UP001266305"/>
    </source>
</evidence>
<evidence type="ECO:0000313" key="1">
    <source>
        <dbReference type="EMBL" id="KAK2108274.1"/>
    </source>
</evidence>
<comment type="caution">
    <text evidence="1">The sequence shown here is derived from an EMBL/GenBank/DDBJ whole genome shotgun (WGS) entry which is preliminary data.</text>
</comment>